<comment type="caution">
    <text evidence="1">The sequence shown here is derived from an EMBL/GenBank/DDBJ whole genome shotgun (WGS) entry which is preliminary data.</text>
</comment>
<accession>A0A3M6TAH6</accession>
<keyword evidence="2" id="KW-1185">Reference proteome</keyword>
<sequence>MTCLDHMYCNQPQHLYLVTSHNIGLADRLAIFLDIDDVVYTWDDTFNNILDIHCPWREKCVK</sequence>
<organism evidence="1 2">
    <name type="scientific">Pocillopora damicornis</name>
    <name type="common">Cauliflower coral</name>
    <name type="synonym">Millepora damicornis</name>
    <dbReference type="NCBI Taxonomy" id="46731"/>
    <lineage>
        <taxon>Eukaryota</taxon>
        <taxon>Metazoa</taxon>
        <taxon>Cnidaria</taxon>
        <taxon>Anthozoa</taxon>
        <taxon>Hexacorallia</taxon>
        <taxon>Scleractinia</taxon>
        <taxon>Astrocoeniina</taxon>
        <taxon>Pocilloporidae</taxon>
        <taxon>Pocillopora</taxon>
    </lineage>
</organism>
<dbReference type="Proteomes" id="UP000275408">
    <property type="component" value="Unassembled WGS sequence"/>
</dbReference>
<evidence type="ECO:0000313" key="2">
    <source>
        <dbReference type="Proteomes" id="UP000275408"/>
    </source>
</evidence>
<name>A0A3M6TAH6_POCDA</name>
<proteinExistence type="predicted"/>
<dbReference type="EMBL" id="RCHS01004020">
    <property type="protein sequence ID" value="RMX38343.1"/>
    <property type="molecule type" value="Genomic_DNA"/>
</dbReference>
<gene>
    <name evidence="1" type="ORF">pdam_00005496</name>
</gene>
<dbReference type="AlphaFoldDB" id="A0A3M6TAH6"/>
<protein>
    <submittedName>
        <fullName evidence="1">Uncharacterized protein</fullName>
    </submittedName>
</protein>
<evidence type="ECO:0000313" key="1">
    <source>
        <dbReference type="EMBL" id="RMX38343.1"/>
    </source>
</evidence>
<reference evidence="1 2" key="1">
    <citation type="journal article" date="2018" name="Sci. Rep.">
        <title>Comparative analysis of the Pocillopora damicornis genome highlights role of immune system in coral evolution.</title>
        <authorList>
            <person name="Cunning R."/>
            <person name="Bay R.A."/>
            <person name="Gillette P."/>
            <person name="Baker A.C."/>
            <person name="Traylor-Knowles N."/>
        </authorList>
    </citation>
    <scope>NUCLEOTIDE SEQUENCE [LARGE SCALE GENOMIC DNA]</scope>
    <source>
        <strain evidence="1">RSMAS</strain>
        <tissue evidence="1">Whole animal</tissue>
    </source>
</reference>